<evidence type="ECO:0000313" key="1">
    <source>
        <dbReference type="EMBL" id="KAF0915211.1"/>
    </source>
</evidence>
<reference evidence="1 2" key="1">
    <citation type="submission" date="2019-11" db="EMBL/GenBank/DDBJ databases">
        <title>Whole genome sequence of Oryza granulata.</title>
        <authorList>
            <person name="Li W."/>
        </authorList>
    </citation>
    <scope>NUCLEOTIDE SEQUENCE [LARGE SCALE GENOMIC DNA]</scope>
    <source>
        <strain evidence="2">cv. Menghai</strain>
        <tissue evidence="1">Leaf</tissue>
    </source>
</reference>
<dbReference type="AlphaFoldDB" id="A0A6G1DS45"/>
<comment type="caution">
    <text evidence="1">The sequence shown here is derived from an EMBL/GenBank/DDBJ whole genome shotgun (WGS) entry which is preliminary data.</text>
</comment>
<dbReference type="EMBL" id="SPHZ02000006">
    <property type="protein sequence ID" value="KAF0915211.1"/>
    <property type="molecule type" value="Genomic_DNA"/>
</dbReference>
<dbReference type="Proteomes" id="UP000479710">
    <property type="component" value="Unassembled WGS sequence"/>
</dbReference>
<gene>
    <name evidence="1" type="ORF">E2562_034586</name>
</gene>
<organism evidence="1 2">
    <name type="scientific">Oryza meyeriana var. granulata</name>
    <dbReference type="NCBI Taxonomy" id="110450"/>
    <lineage>
        <taxon>Eukaryota</taxon>
        <taxon>Viridiplantae</taxon>
        <taxon>Streptophyta</taxon>
        <taxon>Embryophyta</taxon>
        <taxon>Tracheophyta</taxon>
        <taxon>Spermatophyta</taxon>
        <taxon>Magnoliopsida</taxon>
        <taxon>Liliopsida</taxon>
        <taxon>Poales</taxon>
        <taxon>Poaceae</taxon>
        <taxon>BOP clade</taxon>
        <taxon>Oryzoideae</taxon>
        <taxon>Oryzeae</taxon>
        <taxon>Oryzinae</taxon>
        <taxon>Oryza</taxon>
        <taxon>Oryza meyeriana</taxon>
    </lineage>
</organism>
<evidence type="ECO:0000313" key="2">
    <source>
        <dbReference type="Proteomes" id="UP000479710"/>
    </source>
</evidence>
<dbReference type="OrthoDB" id="431497at2759"/>
<keyword evidence="2" id="KW-1185">Reference proteome</keyword>
<name>A0A6G1DS45_9ORYZ</name>
<proteinExistence type="predicted"/>
<protein>
    <submittedName>
        <fullName evidence="1">Uncharacterized protein</fullName>
    </submittedName>
</protein>
<sequence>MRHEELQQFSHVNKKSLDQYVNFRENLKNCREDELNLMLTQVAEYKEPWKELLKDNIYIYMYGMRQREWY</sequence>
<accession>A0A6G1DS45</accession>